<reference evidence="1" key="1">
    <citation type="submission" date="2021-01" db="EMBL/GenBank/DDBJ databases">
        <authorList>
            <consortium name="Genoscope - CEA"/>
            <person name="William W."/>
        </authorList>
    </citation>
    <scope>NUCLEOTIDE SEQUENCE</scope>
</reference>
<dbReference type="Proteomes" id="UP000689195">
    <property type="component" value="Unassembled WGS sequence"/>
</dbReference>
<keyword evidence="2" id="KW-1185">Reference proteome</keyword>
<accession>A0A8S1T980</accession>
<evidence type="ECO:0000313" key="1">
    <source>
        <dbReference type="EMBL" id="CAD8148863.1"/>
    </source>
</evidence>
<name>A0A8S1T980_9CILI</name>
<dbReference type="AlphaFoldDB" id="A0A8S1T980"/>
<proteinExistence type="predicted"/>
<protein>
    <submittedName>
        <fullName evidence="1">Uncharacterized protein</fullName>
    </submittedName>
</protein>
<sequence>MIYDKEYQYKFVGNQSHFSFMVFDDDKIQEDSILKYFRCNGKQGLALIIDLNTIFRSTYLSLQAKFQI</sequence>
<dbReference type="EMBL" id="CAJJDO010000018">
    <property type="protein sequence ID" value="CAD8148863.1"/>
    <property type="molecule type" value="Genomic_DNA"/>
</dbReference>
<gene>
    <name evidence="1" type="ORF">PPENT_87.1.T0180279</name>
</gene>
<comment type="caution">
    <text evidence="1">The sequence shown here is derived from an EMBL/GenBank/DDBJ whole genome shotgun (WGS) entry which is preliminary data.</text>
</comment>
<organism evidence="1 2">
    <name type="scientific">Paramecium pentaurelia</name>
    <dbReference type="NCBI Taxonomy" id="43138"/>
    <lineage>
        <taxon>Eukaryota</taxon>
        <taxon>Sar</taxon>
        <taxon>Alveolata</taxon>
        <taxon>Ciliophora</taxon>
        <taxon>Intramacronucleata</taxon>
        <taxon>Oligohymenophorea</taxon>
        <taxon>Peniculida</taxon>
        <taxon>Parameciidae</taxon>
        <taxon>Paramecium</taxon>
    </lineage>
</organism>
<evidence type="ECO:0000313" key="2">
    <source>
        <dbReference type="Proteomes" id="UP000689195"/>
    </source>
</evidence>